<dbReference type="PANTHER" id="PTHR11804">
    <property type="entry name" value="PROTEASE M3 THIMET OLIGOPEPTIDASE-RELATED"/>
    <property type="match status" value="1"/>
</dbReference>
<evidence type="ECO:0000256" key="7">
    <source>
        <dbReference type="RuleBase" id="RU003435"/>
    </source>
</evidence>
<keyword evidence="5 7" id="KW-0862">Zinc</keyword>
<reference evidence="9" key="1">
    <citation type="submission" date="2021-01" db="EMBL/GenBank/DDBJ databases">
        <authorList>
            <person name="Corre E."/>
            <person name="Pelletier E."/>
            <person name="Niang G."/>
            <person name="Scheremetjew M."/>
            <person name="Finn R."/>
            <person name="Kale V."/>
            <person name="Holt S."/>
            <person name="Cochrane G."/>
            <person name="Meng A."/>
            <person name="Brown T."/>
            <person name="Cohen L."/>
        </authorList>
    </citation>
    <scope>NUCLEOTIDE SEQUENCE</scope>
    <source>
        <strain evidence="9">CCMP1243</strain>
    </source>
</reference>
<evidence type="ECO:0000256" key="2">
    <source>
        <dbReference type="ARBA" id="ARBA00022670"/>
    </source>
</evidence>
<dbReference type="InterPro" id="IPR024077">
    <property type="entry name" value="Neurolysin/TOP_dom2"/>
</dbReference>
<dbReference type="GO" id="GO:0005739">
    <property type="term" value="C:mitochondrion"/>
    <property type="evidence" value="ECO:0007669"/>
    <property type="project" value="TreeGrafter"/>
</dbReference>
<dbReference type="SUPFAM" id="SSF55486">
    <property type="entry name" value="Metalloproteases ('zincins'), catalytic domain"/>
    <property type="match status" value="1"/>
</dbReference>
<keyword evidence="4 7" id="KW-0378">Hydrolase</keyword>
<comment type="similarity">
    <text evidence="1 7">Belongs to the peptidase M3 family.</text>
</comment>
<accession>A0A7S2RIB0</accession>
<evidence type="ECO:0000256" key="1">
    <source>
        <dbReference type="ARBA" id="ARBA00006040"/>
    </source>
</evidence>
<keyword evidence="3 7" id="KW-0479">Metal-binding</keyword>
<keyword evidence="6 7" id="KW-0482">Metalloprotease</keyword>
<evidence type="ECO:0000256" key="5">
    <source>
        <dbReference type="ARBA" id="ARBA00022833"/>
    </source>
</evidence>
<dbReference type="AlphaFoldDB" id="A0A7S2RIB0"/>
<dbReference type="EMBL" id="HBHJ01007560">
    <property type="protein sequence ID" value="CAD9671973.1"/>
    <property type="molecule type" value="Transcribed_RNA"/>
</dbReference>
<comment type="cofactor">
    <cofactor evidence="7">
        <name>Zn(2+)</name>
        <dbReference type="ChEBI" id="CHEBI:29105"/>
    </cofactor>
    <text evidence="7">Binds 1 zinc ion.</text>
</comment>
<dbReference type="PANTHER" id="PTHR11804:SF79">
    <property type="entry name" value="MITOCHONDRIAL INTERMEDIATE PEPTIDASE"/>
    <property type="match status" value="1"/>
</dbReference>
<evidence type="ECO:0000256" key="3">
    <source>
        <dbReference type="ARBA" id="ARBA00022723"/>
    </source>
</evidence>
<dbReference type="InterPro" id="IPR045090">
    <property type="entry name" value="Pept_M3A_M3B"/>
</dbReference>
<dbReference type="Gene3D" id="3.40.390.10">
    <property type="entry name" value="Collagenase (Catalytic Domain)"/>
    <property type="match status" value="1"/>
</dbReference>
<dbReference type="InterPro" id="IPR024079">
    <property type="entry name" value="MetalloPept_cat_dom_sf"/>
</dbReference>
<dbReference type="GO" id="GO:0006518">
    <property type="term" value="P:peptide metabolic process"/>
    <property type="evidence" value="ECO:0007669"/>
    <property type="project" value="TreeGrafter"/>
</dbReference>
<dbReference type="GO" id="GO:0006508">
    <property type="term" value="P:proteolysis"/>
    <property type="evidence" value="ECO:0007669"/>
    <property type="project" value="UniProtKB-KW"/>
</dbReference>
<dbReference type="Gene3D" id="1.10.1370.10">
    <property type="entry name" value="Neurolysin, domain 3"/>
    <property type="match status" value="1"/>
</dbReference>
<keyword evidence="2 7" id="KW-0645">Protease</keyword>
<dbReference type="GO" id="GO:0004222">
    <property type="term" value="F:metalloendopeptidase activity"/>
    <property type="evidence" value="ECO:0007669"/>
    <property type="project" value="InterPro"/>
</dbReference>
<evidence type="ECO:0000313" key="9">
    <source>
        <dbReference type="EMBL" id="CAD9671973.1"/>
    </source>
</evidence>
<dbReference type="GO" id="GO:0046872">
    <property type="term" value="F:metal ion binding"/>
    <property type="evidence" value="ECO:0007669"/>
    <property type="project" value="UniProtKB-UniRule"/>
</dbReference>
<dbReference type="Pfam" id="PF01432">
    <property type="entry name" value="Peptidase_M3"/>
    <property type="match status" value="1"/>
</dbReference>
<proteinExistence type="inferred from homology"/>
<evidence type="ECO:0000256" key="6">
    <source>
        <dbReference type="ARBA" id="ARBA00023049"/>
    </source>
</evidence>
<feature type="domain" description="Peptidase M3A/M3B catalytic" evidence="8">
    <location>
        <begin position="2"/>
        <end position="444"/>
    </location>
</feature>
<name>A0A7S2RIB0_9STRA</name>
<evidence type="ECO:0000256" key="4">
    <source>
        <dbReference type="ARBA" id="ARBA00022801"/>
    </source>
</evidence>
<protein>
    <recommendedName>
        <fullName evidence="8">Peptidase M3A/M3B catalytic domain-containing protein</fullName>
    </recommendedName>
</protein>
<gene>
    <name evidence="9" type="ORF">RMAR1173_LOCUS4852</name>
</gene>
<evidence type="ECO:0000259" key="8">
    <source>
        <dbReference type="Pfam" id="PF01432"/>
    </source>
</evidence>
<organism evidence="9">
    <name type="scientific">Rhizochromulina marina</name>
    <dbReference type="NCBI Taxonomy" id="1034831"/>
    <lineage>
        <taxon>Eukaryota</taxon>
        <taxon>Sar</taxon>
        <taxon>Stramenopiles</taxon>
        <taxon>Ochrophyta</taxon>
        <taxon>Dictyochophyceae</taxon>
        <taxon>Rhizochromulinales</taxon>
        <taxon>Rhizochromulina</taxon>
    </lineage>
</organism>
<sequence length="465" mass="52109">MITVRHELSTRLGFESFAHRTLFDKMERDPQRIVDFLLSTAEQLQPLAEEELRELQEAKQKMEPSPATQGASLPDIHQWDLPFYSAVVKSQKQLVDPSAAAPYLPLDQCIQGLRVLCEQLFGLETSLAPASPGESWASAGSILKLQLSHASHGPLGTIFLDLHPRQQKYFHSAHFTVRCGCKVPEVMDPDFPTECHHNGHQLPVVALVMSLGHRPNDSSMEHLSLQELETLFHEFGHALHSLLSRTTFQHLAGTRTAADFVETPSQLLEMFAWNHDVLSTFARHPLTGTVLPTDLLEGMQKNRRQHSALDSLQQVLLSLVDQRAFSRDAAETMRMPSVEAREYLSSLTKEVHEQVMPTAMPYAEGTNWLARFGHLTTYGATYYGYLYDKAFATQLWHELFASQPLNRHAGERLWKNLLLPGGSADPYALLRNTMNGTEADASALAAFMIAEKRSSSVSSPPPLRR</sequence>
<dbReference type="InterPro" id="IPR001567">
    <property type="entry name" value="Pept_M3A_M3B_dom"/>
</dbReference>